<protein>
    <submittedName>
        <fullName evidence="1">Uncharacterized protein</fullName>
    </submittedName>
</protein>
<organism evidence="1">
    <name type="scientific">Noctiluca scintillans</name>
    <name type="common">Sea sparkle</name>
    <name type="synonym">Red tide dinoflagellate</name>
    <dbReference type="NCBI Taxonomy" id="2966"/>
    <lineage>
        <taxon>Eukaryota</taxon>
        <taxon>Sar</taxon>
        <taxon>Alveolata</taxon>
        <taxon>Dinophyceae</taxon>
        <taxon>Noctilucales</taxon>
        <taxon>Noctilucaceae</taxon>
        <taxon>Noctiluca</taxon>
    </lineage>
</organism>
<name>A0A7S1AU56_NOCSC</name>
<sequence length="298" mass="32111">MDPRLPLLTCSLVLERGKMSLSIAGAAIASLAAYRWGGVATAAAIRTTVEELLTTVLGCQVTISSVELGTRGHVSIKDLHIANPVTKGVTWTQEAIFKIEEVTADLNVQRLMASGNTEIEISLIVVKGLRATYESFGDGWLGMGSSSNLQVVFNHLKSILPARKKPVPGPEPVPAPEPEPVIVDPTKKKKRVILKKVEIEDIQLDIVGAIAHSLGTTGQHTRLAPIVFEDFSQITPVEGAATVMHFFATTISGSALYQVTGKKKYHFGDVTQTLANYTDTGDFLIEAEVLADHVRSLF</sequence>
<reference evidence="1" key="1">
    <citation type="submission" date="2021-01" db="EMBL/GenBank/DDBJ databases">
        <authorList>
            <person name="Corre E."/>
            <person name="Pelletier E."/>
            <person name="Niang G."/>
            <person name="Scheremetjew M."/>
            <person name="Finn R."/>
            <person name="Kale V."/>
            <person name="Holt S."/>
            <person name="Cochrane G."/>
            <person name="Meng A."/>
            <person name="Brown T."/>
            <person name="Cohen L."/>
        </authorList>
    </citation>
    <scope>NUCLEOTIDE SEQUENCE</scope>
</reference>
<accession>A0A7S1AU56</accession>
<gene>
    <name evidence="1" type="ORF">NSCI0253_LOCUS39556</name>
</gene>
<proteinExistence type="predicted"/>
<dbReference type="AlphaFoldDB" id="A0A7S1AU56"/>
<dbReference type="EMBL" id="HBFQ01055709">
    <property type="protein sequence ID" value="CAD8865201.1"/>
    <property type="molecule type" value="Transcribed_RNA"/>
</dbReference>
<evidence type="ECO:0000313" key="1">
    <source>
        <dbReference type="EMBL" id="CAD8865201.1"/>
    </source>
</evidence>